<dbReference type="EMBL" id="CACVAT010000374">
    <property type="protein sequence ID" value="CAA6823235.1"/>
    <property type="molecule type" value="Genomic_DNA"/>
</dbReference>
<dbReference type="EC" id="4.6.1.1" evidence="2"/>
<dbReference type="Pfam" id="PF04338">
    <property type="entry name" value="DUF481"/>
    <property type="match status" value="1"/>
</dbReference>
<protein>
    <submittedName>
        <fullName evidence="2">Adenylate cyclase (EC)</fullName>
        <ecNumber evidence="2">4.6.1.1</ecNumber>
    </submittedName>
</protein>
<keyword evidence="1" id="KW-0732">Signal</keyword>
<gene>
    <name evidence="2" type="ORF">HELGO_WM41624</name>
</gene>
<feature type="chain" id="PRO_5028311273" evidence="1">
    <location>
        <begin position="23"/>
        <end position="398"/>
    </location>
</feature>
<feature type="signal peptide" evidence="1">
    <location>
        <begin position="1"/>
        <end position="22"/>
    </location>
</feature>
<accession>A0A6S6TV58</accession>
<dbReference type="AlphaFoldDB" id="A0A6S6TV58"/>
<dbReference type="InterPro" id="IPR007433">
    <property type="entry name" value="DUF481"/>
</dbReference>
<name>A0A6S6TV58_9GAMM</name>
<keyword evidence="2" id="KW-0456">Lyase</keyword>
<dbReference type="GO" id="GO:0004016">
    <property type="term" value="F:adenylate cyclase activity"/>
    <property type="evidence" value="ECO:0007669"/>
    <property type="project" value="UniProtKB-EC"/>
</dbReference>
<reference evidence="2" key="1">
    <citation type="submission" date="2020-01" db="EMBL/GenBank/DDBJ databases">
        <authorList>
            <person name="Meier V. D."/>
            <person name="Meier V D."/>
        </authorList>
    </citation>
    <scope>NUCLEOTIDE SEQUENCE</scope>
    <source>
        <strain evidence="2">HLG_WM_MAG_09</strain>
    </source>
</reference>
<organism evidence="2">
    <name type="scientific">uncultured Thiotrichaceae bacterium</name>
    <dbReference type="NCBI Taxonomy" id="298394"/>
    <lineage>
        <taxon>Bacteria</taxon>
        <taxon>Pseudomonadati</taxon>
        <taxon>Pseudomonadota</taxon>
        <taxon>Gammaproteobacteria</taxon>
        <taxon>Thiotrichales</taxon>
        <taxon>Thiotrichaceae</taxon>
        <taxon>environmental samples</taxon>
    </lineage>
</organism>
<sequence>MKKQMLSVVVAGVLGSVGSVQAGNMSSAALLLDYQEASSAYEEAYVNGNAFFGKNRGDDQAQYNFNVNVDYDKTISTPDRDLKIKANANGQINRAGTAGANSESSYTAGASVTADNYFQPGSNGAFWYGSASVQANDAFDDLETTAGIGVGYGRVVNVTPMAEAIRVIDELMKHGSITAKPGNAIYQQVANIIARKSEYVSKHGARDYSLVWISDIEQALKKGGVVNGTLNVAGVLRSRDVLLDGKISLRRHGWKVRAGLGYVGTNFDGLTNKPALEAGAEYHRPLSSQTQFSNEATLRAIINDGDNGYNLNNNMTLTHEVDDRIDWENGWALDYARNSQNGDDVTTNTLSSGFVYELNNSLDFTTSARIANVSGSSDAANPDGTDRSVLMGVRYRLR</sequence>
<evidence type="ECO:0000256" key="1">
    <source>
        <dbReference type="SAM" id="SignalP"/>
    </source>
</evidence>
<proteinExistence type="predicted"/>
<evidence type="ECO:0000313" key="2">
    <source>
        <dbReference type="EMBL" id="CAA6823235.1"/>
    </source>
</evidence>